<keyword evidence="4" id="KW-1185">Reference proteome</keyword>
<dbReference type="InterPro" id="IPR005545">
    <property type="entry name" value="YCII"/>
</dbReference>
<dbReference type="AlphaFoldDB" id="A0A1B1AK27"/>
<dbReference type="STRING" id="1759059.ATE48_13565"/>
<dbReference type="Gene3D" id="3.30.70.1060">
    <property type="entry name" value="Dimeric alpha+beta barrel"/>
    <property type="match status" value="1"/>
</dbReference>
<gene>
    <name evidence="3" type="ORF">ATE48_13565</name>
</gene>
<evidence type="ECO:0000313" key="4">
    <source>
        <dbReference type="Proteomes" id="UP000092498"/>
    </source>
</evidence>
<dbReference type="PANTHER" id="PTHR35174">
    <property type="entry name" value="BLL7171 PROTEIN-RELATED"/>
    <property type="match status" value="1"/>
</dbReference>
<evidence type="ECO:0000256" key="1">
    <source>
        <dbReference type="ARBA" id="ARBA00007689"/>
    </source>
</evidence>
<dbReference type="RefSeq" id="WP_066772376.1">
    <property type="nucleotide sequence ID" value="NZ_CP013244.1"/>
</dbReference>
<accession>A0A1B1AK27</accession>
<dbReference type="OrthoDB" id="9807535at2"/>
<dbReference type="Pfam" id="PF03795">
    <property type="entry name" value="YCII"/>
    <property type="match status" value="1"/>
</dbReference>
<dbReference type="InParanoid" id="A0A1B1AK27"/>
<feature type="domain" description="YCII-related" evidence="2">
    <location>
        <begin position="1"/>
        <end position="117"/>
    </location>
</feature>
<evidence type="ECO:0000259" key="2">
    <source>
        <dbReference type="Pfam" id="PF03795"/>
    </source>
</evidence>
<reference evidence="3 4" key="1">
    <citation type="submission" date="2015-11" db="EMBL/GenBank/DDBJ databases">
        <title>Whole-Genome Sequence of Candidatus Oderbacter manganicum from the National Park Lower Oder Valley, Germany.</title>
        <authorList>
            <person name="Braun B."/>
            <person name="Liere K."/>
            <person name="Szewzyk U."/>
        </authorList>
    </citation>
    <scope>NUCLEOTIDE SEQUENCE [LARGE SCALE GENOMIC DNA]</scope>
    <source>
        <strain evidence="3 4">OTSz_A_272</strain>
    </source>
</reference>
<dbReference type="EMBL" id="CP013244">
    <property type="protein sequence ID" value="ANP46870.1"/>
    <property type="molecule type" value="Genomic_DNA"/>
</dbReference>
<organism evidence="3 4">
    <name type="scientific">Candidatus Viadribacter manganicus</name>
    <dbReference type="NCBI Taxonomy" id="1759059"/>
    <lineage>
        <taxon>Bacteria</taxon>
        <taxon>Pseudomonadati</taxon>
        <taxon>Pseudomonadota</taxon>
        <taxon>Alphaproteobacteria</taxon>
        <taxon>Hyphomonadales</taxon>
        <taxon>Hyphomonadaceae</taxon>
        <taxon>Candidatus Viadribacter</taxon>
    </lineage>
</organism>
<comment type="similarity">
    <text evidence="1">Belongs to the YciI family.</text>
</comment>
<dbReference type="InterPro" id="IPR011008">
    <property type="entry name" value="Dimeric_a/b-barrel"/>
</dbReference>
<protein>
    <recommendedName>
        <fullName evidence="2">YCII-related domain-containing protein</fullName>
    </recommendedName>
</protein>
<dbReference type="KEGG" id="cbot:ATE48_13565"/>
<dbReference type="Proteomes" id="UP000092498">
    <property type="component" value="Chromosome"/>
</dbReference>
<evidence type="ECO:0000313" key="3">
    <source>
        <dbReference type="EMBL" id="ANP46870.1"/>
    </source>
</evidence>
<sequence length="120" mass="12846">MQYALLVYETETDFAARDDVERKTAYRAAHLDFLNSIKGAGIAIQSVVGGAGLKPPHTATIVRKRGGSRLVVDGPYSDIKEQLGGIYLIDVADLDAALSWAERCPTASTGAVEVRPVNVD</sequence>
<dbReference type="PANTHER" id="PTHR35174:SF3">
    <property type="entry name" value="BLL7171 PROTEIN"/>
    <property type="match status" value="1"/>
</dbReference>
<proteinExistence type="inferred from homology"/>
<name>A0A1B1AK27_9PROT</name>
<dbReference type="SUPFAM" id="SSF54909">
    <property type="entry name" value="Dimeric alpha+beta barrel"/>
    <property type="match status" value="1"/>
</dbReference>